<dbReference type="SUPFAM" id="SSF47090">
    <property type="entry name" value="PGBD-like"/>
    <property type="match status" value="1"/>
</dbReference>
<reference evidence="2" key="1">
    <citation type="submission" date="2020-04" db="EMBL/GenBank/DDBJ databases">
        <title>Tenacibaculum mesophilum bac2.</title>
        <authorList>
            <person name="Li M."/>
        </authorList>
    </citation>
    <scope>NUCLEOTIDE SEQUENCE</scope>
    <source>
        <strain evidence="2">Bac2</strain>
    </source>
</reference>
<evidence type="ECO:0000313" key="3">
    <source>
        <dbReference type="Proteomes" id="UP001056837"/>
    </source>
</evidence>
<dbReference type="InterPro" id="IPR002477">
    <property type="entry name" value="Peptidoglycan-bd-like"/>
</dbReference>
<proteinExistence type="predicted"/>
<sequence>MVVDAKPKNQNWFEVQYEEVVDNRPNLWYHGDGNWFEFSGTKVYKKGDKGKEVQEINIRLAGFGGNVPDEKFTDRTVRMVKQFQKDYMEIEPTGIVESKTLEAIKKFGKEFDIPFNKTKCPCGTCDGYGKGLYPEQKQSSSILEKKRKYEYPGIHRTLFWTLKATLFYLKHDDYSNYNLKFGKVSSGYRCHQDNKNHKRRSTNHMGKALDIHFYKSDNTISTEANCDKVRKIMKDKSGAQLRWSGKNKFSLEPSTKDRIGREFIATTWVHFDVRNFELKYLKDKFFIKSKKDITNEII</sequence>
<dbReference type="AlphaFoldDB" id="A0AAE9SGW4"/>
<dbReference type="Gene3D" id="1.10.101.10">
    <property type="entry name" value="PGBD-like superfamily/PGBD"/>
    <property type="match status" value="1"/>
</dbReference>
<name>A0AAE9SGW4_9FLAO</name>
<feature type="domain" description="Peptidoglycan binding-like" evidence="1">
    <location>
        <begin position="50"/>
        <end position="104"/>
    </location>
</feature>
<evidence type="ECO:0000313" key="2">
    <source>
        <dbReference type="EMBL" id="UTD15239.1"/>
    </source>
</evidence>
<dbReference type="RefSeq" id="WP_253680907.1">
    <property type="nucleotide sequence ID" value="NZ_CP050861.1"/>
</dbReference>
<dbReference type="InterPro" id="IPR036366">
    <property type="entry name" value="PGBDSf"/>
</dbReference>
<organism evidence="2 3">
    <name type="scientific">Tenacibaculum mesophilum</name>
    <dbReference type="NCBI Taxonomy" id="104268"/>
    <lineage>
        <taxon>Bacteria</taxon>
        <taxon>Pseudomonadati</taxon>
        <taxon>Bacteroidota</taxon>
        <taxon>Flavobacteriia</taxon>
        <taxon>Flavobacteriales</taxon>
        <taxon>Flavobacteriaceae</taxon>
        <taxon>Tenacibaculum</taxon>
    </lineage>
</organism>
<accession>A0AAE9SGW4</accession>
<dbReference type="Proteomes" id="UP001056837">
    <property type="component" value="Chromosome"/>
</dbReference>
<protein>
    <submittedName>
        <fullName evidence="2">Peptidoglycan-binding protein</fullName>
    </submittedName>
</protein>
<dbReference type="EMBL" id="CP050861">
    <property type="protein sequence ID" value="UTD15239.1"/>
    <property type="molecule type" value="Genomic_DNA"/>
</dbReference>
<dbReference type="Pfam" id="PF01471">
    <property type="entry name" value="PG_binding_1"/>
    <property type="match status" value="1"/>
</dbReference>
<evidence type="ECO:0000259" key="1">
    <source>
        <dbReference type="Pfam" id="PF01471"/>
    </source>
</evidence>
<dbReference type="InterPro" id="IPR036365">
    <property type="entry name" value="PGBD-like_sf"/>
</dbReference>
<gene>
    <name evidence="2" type="ORF">HER15_07090</name>
</gene>